<keyword evidence="2" id="KW-1185">Reference proteome</keyword>
<dbReference type="AlphaFoldDB" id="A0ABD0M2Z4"/>
<organism evidence="1 2">
    <name type="scientific">Batillaria attramentaria</name>
    <dbReference type="NCBI Taxonomy" id="370345"/>
    <lineage>
        <taxon>Eukaryota</taxon>
        <taxon>Metazoa</taxon>
        <taxon>Spiralia</taxon>
        <taxon>Lophotrochozoa</taxon>
        <taxon>Mollusca</taxon>
        <taxon>Gastropoda</taxon>
        <taxon>Caenogastropoda</taxon>
        <taxon>Sorbeoconcha</taxon>
        <taxon>Cerithioidea</taxon>
        <taxon>Batillariidae</taxon>
        <taxon>Batillaria</taxon>
    </lineage>
</organism>
<gene>
    <name evidence="1" type="ORF">BaRGS_00002382</name>
</gene>
<accession>A0ABD0M2Z4</accession>
<feature type="non-terminal residue" evidence="1">
    <location>
        <position position="1"/>
    </location>
</feature>
<dbReference type="EMBL" id="JACVVK020000007">
    <property type="protein sequence ID" value="KAK7506270.1"/>
    <property type="molecule type" value="Genomic_DNA"/>
</dbReference>
<reference evidence="1 2" key="1">
    <citation type="journal article" date="2023" name="Sci. Data">
        <title>Genome assembly of the Korean intertidal mud-creeper Batillaria attramentaria.</title>
        <authorList>
            <person name="Patra A.K."/>
            <person name="Ho P.T."/>
            <person name="Jun S."/>
            <person name="Lee S.J."/>
            <person name="Kim Y."/>
            <person name="Won Y.J."/>
        </authorList>
    </citation>
    <scope>NUCLEOTIDE SEQUENCE [LARGE SCALE GENOMIC DNA]</scope>
    <source>
        <strain evidence="1">Wonlab-2016</strain>
    </source>
</reference>
<protein>
    <submittedName>
        <fullName evidence="1">Uncharacterized protein</fullName>
    </submittedName>
</protein>
<proteinExistence type="predicted"/>
<evidence type="ECO:0000313" key="2">
    <source>
        <dbReference type="Proteomes" id="UP001519460"/>
    </source>
</evidence>
<evidence type="ECO:0000313" key="1">
    <source>
        <dbReference type="EMBL" id="KAK7506270.1"/>
    </source>
</evidence>
<dbReference type="Proteomes" id="UP001519460">
    <property type="component" value="Unassembled WGS sequence"/>
</dbReference>
<comment type="caution">
    <text evidence="1">The sequence shown here is derived from an EMBL/GenBank/DDBJ whole genome shotgun (WGS) entry which is preliminary data.</text>
</comment>
<name>A0ABD0M2Z4_9CAEN</name>
<sequence length="49" mass="5727">QTVLDNAIWTSREFMYFKDFVAVPRSKTWKLLSAEKTVSGFFAIKQRLA</sequence>